<dbReference type="InterPro" id="IPR025072">
    <property type="entry name" value="Fur_reg_FbpA"/>
</dbReference>
<organism evidence="1 2">
    <name type="scientific">Heyndrickxia camelliae</name>
    <dbReference type="NCBI Taxonomy" id="1707093"/>
    <lineage>
        <taxon>Bacteria</taxon>
        <taxon>Bacillati</taxon>
        <taxon>Bacillota</taxon>
        <taxon>Bacilli</taxon>
        <taxon>Bacillales</taxon>
        <taxon>Bacillaceae</taxon>
        <taxon>Heyndrickxia</taxon>
    </lineage>
</organism>
<proteinExistence type="predicted"/>
<comment type="caution">
    <text evidence="1">The sequence shown here is derived from an EMBL/GenBank/DDBJ whole genome shotgun (WGS) entry which is preliminary data.</text>
</comment>
<sequence length="52" mass="6251">MANFLREAVEKKKQMYIQKLLNAGVYKVSDRQLYDLTLSELETIYKARVERR</sequence>
<dbReference type="Pfam" id="PF13076">
    <property type="entry name" value="Fur_reg_FbpA"/>
    <property type="match status" value="1"/>
</dbReference>
<dbReference type="EMBL" id="PIQO01000004">
    <property type="protein sequence ID" value="PKR85505.1"/>
    <property type="molecule type" value="Genomic_DNA"/>
</dbReference>
<name>A0A2N3LLQ1_9BACI</name>
<dbReference type="RefSeq" id="WP_101353555.1">
    <property type="nucleotide sequence ID" value="NZ_PIQO01000004.1"/>
</dbReference>
<evidence type="ECO:0000313" key="2">
    <source>
        <dbReference type="Proteomes" id="UP000233440"/>
    </source>
</evidence>
<dbReference type="OrthoDB" id="2941155at2"/>
<accession>A0A2N3LLQ1</accession>
<dbReference type="Proteomes" id="UP000233440">
    <property type="component" value="Unassembled WGS sequence"/>
</dbReference>
<reference evidence="1 2" key="1">
    <citation type="submission" date="2017-11" db="EMBL/GenBank/DDBJ databases">
        <title>Bacillus camelliae sp. nov., isolated from pu'er tea.</title>
        <authorList>
            <person name="Niu L."/>
        </authorList>
    </citation>
    <scope>NUCLEOTIDE SEQUENCE [LARGE SCALE GENOMIC DNA]</scope>
    <source>
        <strain evidence="1 2">7578-1</strain>
    </source>
</reference>
<evidence type="ECO:0000313" key="1">
    <source>
        <dbReference type="EMBL" id="PKR85505.1"/>
    </source>
</evidence>
<keyword evidence="2" id="KW-1185">Reference proteome</keyword>
<gene>
    <name evidence="1" type="ORF">CWO92_07250</name>
</gene>
<dbReference type="AlphaFoldDB" id="A0A2N3LLQ1"/>
<protein>
    <submittedName>
        <fullName evidence="1">Fur-regulated basic protein FbpA</fullName>
    </submittedName>
</protein>